<dbReference type="AlphaFoldDB" id="A0A5Q0C856"/>
<evidence type="ECO:0000313" key="2">
    <source>
        <dbReference type="EMBL" id="QFY60514.1"/>
    </source>
</evidence>
<proteinExistence type="predicted"/>
<dbReference type="SUPFAM" id="SSF56601">
    <property type="entry name" value="beta-lactamase/transpeptidase-like"/>
    <property type="match status" value="1"/>
</dbReference>
<name>A0A5Q0C856_9HYPH</name>
<dbReference type="InterPro" id="IPR012338">
    <property type="entry name" value="Beta-lactam/transpept-like"/>
</dbReference>
<reference evidence="2 3" key="1">
    <citation type="submission" date="2019-08" db="EMBL/GenBank/DDBJ databases">
        <title>Prosopis cineraria nodule microbiome.</title>
        <authorList>
            <person name="Ali R."/>
            <person name="Chaluvadi S.R."/>
            <person name="Wang X."/>
        </authorList>
    </citation>
    <scope>NUCLEOTIDE SEQUENCE [LARGE SCALE GENOMIC DNA]</scope>
    <source>
        <strain evidence="2 3">BG7</strain>
    </source>
</reference>
<dbReference type="PANTHER" id="PTHR46825:SF7">
    <property type="entry name" value="D-ALANYL-D-ALANINE CARBOXYPEPTIDASE"/>
    <property type="match status" value="1"/>
</dbReference>
<sequence length="419" mass="45481">MFISRNGYFPGGGGAIMELARCRGIAAAIVLFVTGTALASETPTQTQRVQKALDTWLAERSPVEGVTGIAAYVSLGAPGPNIEAFAGKTGRADDDPPVDQNTLFAMGSTSKSFAAAVILKLEAQGLLSIDDPVGKWLPQYPAWGSVSIRRLLDMTSGIPNYSETEFISRSWVEQPKRDLTAEELIAAAYPDGSNNLPVTEGYHYSNTNYILAGLIAAKATGKPYQELVRELVIQPHGLHSTFYSPGTYPPEVIARLAHGYFENTACAEYQPPDCKESWNKPMIGRDVREDSTSWAQAAGGAISNARDVTRWMRAVFEGRVVPPKQQAEWMSMVSTKTGEPITEISEEHPQGFALGLVQGMIPGGPAWFYQGMTLGYRTLYVWYEKDGILIAVQTNSQPNDEANKLSEAAEAIHAAIKAQ</sequence>
<dbReference type="Gene3D" id="3.40.710.10">
    <property type="entry name" value="DD-peptidase/beta-lactamase superfamily"/>
    <property type="match status" value="1"/>
</dbReference>
<accession>A0A5Q0C856</accession>
<keyword evidence="3" id="KW-1185">Reference proteome</keyword>
<protein>
    <submittedName>
        <fullName evidence="2">Beta-lactamase family protein</fullName>
    </submittedName>
</protein>
<dbReference type="PANTHER" id="PTHR46825">
    <property type="entry name" value="D-ALANYL-D-ALANINE-CARBOXYPEPTIDASE/ENDOPEPTIDASE AMPH"/>
    <property type="match status" value="1"/>
</dbReference>
<feature type="domain" description="Beta-lactamase-related" evidence="1">
    <location>
        <begin position="92"/>
        <end position="405"/>
    </location>
</feature>
<evidence type="ECO:0000313" key="3">
    <source>
        <dbReference type="Proteomes" id="UP000326881"/>
    </source>
</evidence>
<gene>
    <name evidence="2" type="ORF">FZ934_08785</name>
</gene>
<dbReference type="KEGG" id="rgr:FZ934_08785"/>
<evidence type="ECO:0000259" key="1">
    <source>
        <dbReference type="Pfam" id="PF00144"/>
    </source>
</evidence>
<organism evidence="2 3">
    <name type="scientific">Rhizobium grahamii</name>
    <dbReference type="NCBI Taxonomy" id="1120045"/>
    <lineage>
        <taxon>Bacteria</taxon>
        <taxon>Pseudomonadati</taxon>
        <taxon>Pseudomonadota</taxon>
        <taxon>Alphaproteobacteria</taxon>
        <taxon>Hyphomicrobiales</taxon>
        <taxon>Rhizobiaceae</taxon>
        <taxon>Rhizobium/Agrobacterium group</taxon>
        <taxon>Rhizobium</taxon>
    </lineage>
</organism>
<dbReference type="OrthoDB" id="9814204at2"/>
<dbReference type="InterPro" id="IPR050491">
    <property type="entry name" value="AmpC-like"/>
</dbReference>
<dbReference type="InterPro" id="IPR001466">
    <property type="entry name" value="Beta-lactam-related"/>
</dbReference>
<dbReference type="Proteomes" id="UP000326881">
    <property type="component" value="Chromosome"/>
</dbReference>
<dbReference type="Pfam" id="PF00144">
    <property type="entry name" value="Beta-lactamase"/>
    <property type="match status" value="1"/>
</dbReference>
<dbReference type="EMBL" id="CP043498">
    <property type="protein sequence ID" value="QFY60514.1"/>
    <property type="molecule type" value="Genomic_DNA"/>
</dbReference>